<protein>
    <recommendedName>
        <fullName evidence="3">Radical SAM domain protein</fullName>
    </recommendedName>
</protein>
<evidence type="ECO:0000313" key="2">
    <source>
        <dbReference type="Proteomes" id="UP000007844"/>
    </source>
</evidence>
<proteinExistence type="predicted"/>
<dbReference type="Proteomes" id="UP000007844">
    <property type="component" value="Chromosome"/>
</dbReference>
<sequence length="319" mass="36057">MSLLPDLNIRFLTNYIKCNYSCPYCIVGSMKGDPRYDVFNENALSRIATHITQIESRINIRLGVLGEFFLSSALVGVAEQLSHAPNIKTLNLITNLSFPFKKYSDDLKNFDQSKLGLVASLHPTEIKDFEAWFDTARRLNELVDFSVALVAYPPLIPTLPTLVSKLGEFGIHAFVQGFVGKFNDREYPFSYSAEEQRILRTISTSRHDYAYFVEAKRAGLCNAGHKSVFVDITGQVRPCGMGRGGESLGNFLQSPGLRLYDAPRPCTRKTCFCDTENINTVSFETHYAHTGPNQHKFMYRFAELAAENPEYGEWSIRYP</sequence>
<dbReference type="Gene3D" id="3.20.20.70">
    <property type="entry name" value="Aldolase class I"/>
    <property type="match status" value="1"/>
</dbReference>
<dbReference type="eggNOG" id="COG0535">
    <property type="taxonomic scope" value="Bacteria"/>
</dbReference>
<accession>F3YZX1</accession>
<dbReference type="HOGENOM" id="CLU_806204_0_0_7"/>
<dbReference type="RefSeq" id="WP_014260620.1">
    <property type="nucleotide sequence ID" value="NC_016629.1"/>
</dbReference>
<evidence type="ECO:0008006" key="3">
    <source>
        <dbReference type="Google" id="ProtNLM"/>
    </source>
</evidence>
<dbReference type="SUPFAM" id="SSF102114">
    <property type="entry name" value="Radical SAM enzymes"/>
    <property type="match status" value="1"/>
</dbReference>
<reference evidence="1 2" key="1">
    <citation type="journal article" date="2011" name="J. Bacteriol.">
        <title>Genome sequence of the mercury-methylating and pleomorphic Desulfovibrio africanus Strain Walvis Bay.</title>
        <authorList>
            <person name="Brown S.D."/>
            <person name="Wall J.D."/>
            <person name="Kucken A.M."/>
            <person name="Gilmour C.C."/>
            <person name="Podar M."/>
            <person name="Brandt C.C."/>
            <person name="Teshima H."/>
            <person name="Detter J.C."/>
            <person name="Han C.S."/>
            <person name="Land M.L."/>
            <person name="Lucas S."/>
            <person name="Han J."/>
            <person name="Pennacchio L."/>
            <person name="Nolan M."/>
            <person name="Pitluck S."/>
            <person name="Woyke T."/>
            <person name="Goodwin L."/>
            <person name="Palumbo A.V."/>
            <person name="Elias D.A."/>
        </authorList>
    </citation>
    <scope>NUCLEOTIDE SEQUENCE [LARGE SCALE GENOMIC DNA]</scope>
    <source>
        <strain evidence="1 2">Walvis Bay</strain>
    </source>
</reference>
<dbReference type="AlphaFoldDB" id="F3YZX1"/>
<dbReference type="InterPro" id="IPR013785">
    <property type="entry name" value="Aldolase_TIM"/>
</dbReference>
<dbReference type="InterPro" id="IPR058240">
    <property type="entry name" value="rSAM_sf"/>
</dbReference>
<evidence type="ECO:0000313" key="1">
    <source>
        <dbReference type="EMBL" id="EGJ50926.1"/>
    </source>
</evidence>
<dbReference type="STRING" id="690850.Desaf_2607"/>
<dbReference type="KEGG" id="daf:Desaf_2607"/>
<keyword evidence="2" id="KW-1185">Reference proteome</keyword>
<gene>
    <name evidence="1" type="ORF">Desaf_2607</name>
</gene>
<organism evidence="1 2">
    <name type="scientific">Desulfocurvibacter africanus subsp. africanus str. Walvis Bay</name>
    <dbReference type="NCBI Taxonomy" id="690850"/>
    <lineage>
        <taxon>Bacteria</taxon>
        <taxon>Pseudomonadati</taxon>
        <taxon>Thermodesulfobacteriota</taxon>
        <taxon>Desulfovibrionia</taxon>
        <taxon>Desulfovibrionales</taxon>
        <taxon>Desulfovibrionaceae</taxon>
        <taxon>Desulfocurvibacter</taxon>
    </lineage>
</organism>
<name>F3YZX1_DESAF</name>
<dbReference type="EMBL" id="CP003221">
    <property type="protein sequence ID" value="EGJ50926.1"/>
    <property type="molecule type" value="Genomic_DNA"/>
</dbReference>